<keyword evidence="3" id="KW-1185">Reference proteome</keyword>
<evidence type="ECO:0000313" key="3">
    <source>
        <dbReference type="Proteomes" id="UP000293874"/>
    </source>
</evidence>
<dbReference type="OrthoDB" id="663105at2"/>
<evidence type="ECO:0000256" key="1">
    <source>
        <dbReference type="SAM" id="SignalP"/>
    </source>
</evidence>
<dbReference type="AlphaFoldDB" id="A0A4Q7N0Q0"/>
<comment type="caution">
    <text evidence="2">The sequence shown here is derived from an EMBL/GenBank/DDBJ whole genome shotgun (WGS) entry which is preliminary data.</text>
</comment>
<feature type="chain" id="PRO_5020190318" description="DUF4468 domain-containing protein" evidence="1">
    <location>
        <begin position="20"/>
        <end position="166"/>
    </location>
</feature>
<name>A0A4Q7N0Q0_9BACT</name>
<evidence type="ECO:0008006" key="4">
    <source>
        <dbReference type="Google" id="ProtNLM"/>
    </source>
</evidence>
<gene>
    <name evidence="2" type="ORF">EV199_0714</name>
</gene>
<dbReference type="Proteomes" id="UP000293874">
    <property type="component" value="Unassembled WGS sequence"/>
</dbReference>
<dbReference type="RefSeq" id="WP_130539290.1">
    <property type="nucleotide sequence ID" value="NZ_CP042431.1"/>
</dbReference>
<evidence type="ECO:0000313" key="2">
    <source>
        <dbReference type="EMBL" id="RZS74863.1"/>
    </source>
</evidence>
<feature type="signal peptide" evidence="1">
    <location>
        <begin position="1"/>
        <end position="19"/>
    </location>
</feature>
<proteinExistence type="predicted"/>
<accession>A0A4Q7N0Q0</accession>
<protein>
    <recommendedName>
        <fullName evidence="4">DUF4468 domain-containing protein</fullName>
    </recommendedName>
</protein>
<keyword evidence="1" id="KW-0732">Signal</keyword>
<sequence length="166" mass="19079">MKKQLLFSFLLLLAVPMLAQIPRNGGGHFEYAHTITLDNSPASILKERAKKFFSRPMLVHWDSTYDANMEGQSASAGDGYIEIGITSGMFGSRAKVGLQYVIVPVDNGYQYSIRQLTVRYDNGEVFPLEEKPQQMKHKHYDQLVNRTHRYLQRVIGYMKREMNGFQ</sequence>
<organism evidence="2 3">
    <name type="scientific">Pseudobacter ginsenosidimutans</name>
    <dbReference type="NCBI Taxonomy" id="661488"/>
    <lineage>
        <taxon>Bacteria</taxon>
        <taxon>Pseudomonadati</taxon>
        <taxon>Bacteroidota</taxon>
        <taxon>Chitinophagia</taxon>
        <taxon>Chitinophagales</taxon>
        <taxon>Chitinophagaceae</taxon>
        <taxon>Pseudobacter</taxon>
    </lineage>
</organism>
<reference evidence="2 3" key="1">
    <citation type="submission" date="2019-02" db="EMBL/GenBank/DDBJ databases">
        <title>Genomic Encyclopedia of Type Strains, Phase IV (KMG-IV): sequencing the most valuable type-strain genomes for metagenomic binning, comparative biology and taxonomic classification.</title>
        <authorList>
            <person name="Goeker M."/>
        </authorList>
    </citation>
    <scope>NUCLEOTIDE SEQUENCE [LARGE SCALE GENOMIC DNA]</scope>
    <source>
        <strain evidence="2 3">DSM 18116</strain>
    </source>
</reference>
<dbReference type="EMBL" id="SGXA01000001">
    <property type="protein sequence ID" value="RZS74863.1"/>
    <property type="molecule type" value="Genomic_DNA"/>
</dbReference>